<name>I2FPG8_USTHO</name>
<dbReference type="PANTHER" id="PTHR28650:SF1">
    <property type="entry name" value="PHOSPHATIDYLINOSITOL-GLYCAN BIOSYNTHESIS CLASS X PROTEIN"/>
    <property type="match status" value="1"/>
</dbReference>
<evidence type="ECO:0000313" key="13">
    <source>
        <dbReference type="Proteomes" id="UP000006174"/>
    </source>
</evidence>
<keyword evidence="5 10" id="KW-0812">Transmembrane</keyword>
<feature type="compositionally biased region" description="Basic residues" evidence="11">
    <location>
        <begin position="141"/>
        <end position="151"/>
    </location>
</feature>
<comment type="function">
    <text evidence="10">Required for proper folding and/or the stability of a subset of proteins in the endoplasmic reticulum. Component of glycosylphosphatidylinositol-mannosyltransferase 1 which transfers the first of the 4 mannoses in the GPI-anchor precursors during GPI-anchor biosynthesis. Probably acts by stabilizing the mannosyltransferase GPI14.</text>
</comment>
<dbReference type="eggNOG" id="ENOG502R2TH">
    <property type="taxonomic scope" value="Eukaryota"/>
</dbReference>
<keyword evidence="13" id="KW-1185">Reference proteome</keyword>
<comment type="similarity">
    <text evidence="3 10">Belongs to the PIGX family.</text>
</comment>
<keyword evidence="4 10" id="KW-0337">GPI-anchor biosynthesis</keyword>
<dbReference type="Pfam" id="PF08320">
    <property type="entry name" value="PIG-X"/>
    <property type="match status" value="1"/>
</dbReference>
<dbReference type="UniPathway" id="UPA00196"/>
<evidence type="ECO:0000256" key="9">
    <source>
        <dbReference type="ARBA" id="ARBA00023180"/>
    </source>
</evidence>
<feature type="region of interest" description="Disordered" evidence="11">
    <location>
        <begin position="139"/>
        <end position="159"/>
    </location>
</feature>
<feature type="transmembrane region" description="Helical" evidence="10">
    <location>
        <begin position="358"/>
        <end position="382"/>
    </location>
</feature>
<protein>
    <recommendedName>
        <fullName evidence="10">Protein PBN1</fullName>
    </recommendedName>
</protein>
<dbReference type="EMBL" id="CAGI01000137">
    <property type="protein sequence ID" value="CCF48811.1"/>
    <property type="molecule type" value="Genomic_DNA"/>
</dbReference>
<evidence type="ECO:0000256" key="6">
    <source>
        <dbReference type="ARBA" id="ARBA00022824"/>
    </source>
</evidence>
<dbReference type="Proteomes" id="UP000006174">
    <property type="component" value="Unassembled WGS sequence"/>
</dbReference>
<dbReference type="InterPro" id="IPR040039">
    <property type="entry name" value="PIGX"/>
</dbReference>
<dbReference type="InterPro" id="IPR013233">
    <property type="entry name" value="PIG-X/PBN1"/>
</dbReference>
<evidence type="ECO:0000313" key="12">
    <source>
        <dbReference type="EMBL" id="CCF48811.1"/>
    </source>
</evidence>
<evidence type="ECO:0000256" key="5">
    <source>
        <dbReference type="ARBA" id="ARBA00022692"/>
    </source>
</evidence>
<keyword evidence="9" id="KW-0325">Glycoprotein</keyword>
<sequence>MQSTLINSSSFHPTLSLTLPPTLLTSPSTSGCTPHILVHLPPGIFYDPFTASNPIITQGRSRRGYNVSHLANEAELEDAVGYSIRKGKGKEDQQWWEKKDTGFVEERETEEESRVQGLIQEAALEKVSEVTGGNVGEQHLGKRRKVVKKGQRGSEEEMGGKKEVSTLVIEVVDVDELLRADGKVKVEVALHLRYQSPTKQSAAKRMQGGALAAIHSPYTTLLKDILPIASIKRAKQTVIGLFTISNSTTPYSSISPTTSSTSQYVETCINPTPALFLTCTNHHSSSNGGATKFVEGFYSTSLSSLFPRRHLHLLNSAGFSSSSLGKNSQGLVLALSQTKVNQPQGGLKVKVPVLDATLLAPVQITTLVTVFGAAAGVVYYLLSSVVPSLEAVEKTL</sequence>
<evidence type="ECO:0000256" key="7">
    <source>
        <dbReference type="ARBA" id="ARBA00022989"/>
    </source>
</evidence>
<accession>I2FPG8</accession>
<dbReference type="GO" id="GO:0005789">
    <property type="term" value="C:endoplasmic reticulum membrane"/>
    <property type="evidence" value="ECO:0007669"/>
    <property type="project" value="UniProtKB-SubCell"/>
</dbReference>
<organism evidence="12 13">
    <name type="scientific">Ustilago hordei</name>
    <name type="common">Barley covered smut fungus</name>
    <dbReference type="NCBI Taxonomy" id="120017"/>
    <lineage>
        <taxon>Eukaryota</taxon>
        <taxon>Fungi</taxon>
        <taxon>Dikarya</taxon>
        <taxon>Basidiomycota</taxon>
        <taxon>Ustilaginomycotina</taxon>
        <taxon>Ustilaginomycetes</taxon>
        <taxon>Ustilaginales</taxon>
        <taxon>Ustilaginaceae</taxon>
        <taxon>Ustilago</taxon>
    </lineage>
</organism>
<evidence type="ECO:0000256" key="1">
    <source>
        <dbReference type="ARBA" id="ARBA00004389"/>
    </source>
</evidence>
<dbReference type="PANTHER" id="PTHR28650">
    <property type="entry name" value="PHOSPHATIDYLINOSITOL-GLYCAN BIOSYNTHESIS CLASS X PROTEIN"/>
    <property type="match status" value="1"/>
</dbReference>
<comment type="caution">
    <text evidence="12">The sequence shown here is derived from an EMBL/GenBank/DDBJ whole genome shotgun (WGS) entry which is preliminary data.</text>
</comment>
<evidence type="ECO:0000256" key="10">
    <source>
        <dbReference type="RuleBase" id="RU366056"/>
    </source>
</evidence>
<reference evidence="12 13" key="1">
    <citation type="journal article" date="2012" name="Plant Cell">
        <title>Genome comparison of barley and maize smut fungi reveals targeted loss of RNA silencing components and species-specific presence of transposable elements.</title>
        <authorList>
            <person name="Laurie J.D."/>
            <person name="Ali S."/>
            <person name="Linning R."/>
            <person name="Mannhaupt G."/>
            <person name="Wong P."/>
            <person name="Gueldener U."/>
            <person name="Muensterkoetter M."/>
            <person name="Moore R."/>
            <person name="Kahmann R."/>
            <person name="Bakkeren G."/>
            <person name="Schirawski J."/>
        </authorList>
    </citation>
    <scope>NUCLEOTIDE SEQUENCE [LARGE SCALE GENOMIC DNA]</scope>
    <source>
        <strain evidence="13">Uh4875-4</strain>
    </source>
</reference>
<evidence type="ECO:0000256" key="2">
    <source>
        <dbReference type="ARBA" id="ARBA00004687"/>
    </source>
</evidence>
<gene>
    <name evidence="12" type="ORF">UHOR_08854</name>
</gene>
<evidence type="ECO:0000256" key="8">
    <source>
        <dbReference type="ARBA" id="ARBA00023136"/>
    </source>
</evidence>
<dbReference type="GO" id="GO:0006506">
    <property type="term" value="P:GPI anchor biosynthetic process"/>
    <property type="evidence" value="ECO:0007669"/>
    <property type="project" value="UniProtKB-UniPathway"/>
</dbReference>
<keyword evidence="6 10" id="KW-0256">Endoplasmic reticulum</keyword>
<dbReference type="OrthoDB" id="2552903at2759"/>
<comment type="pathway">
    <text evidence="2 10">Glycolipid biosynthesis; glycosylphosphatidylinositol-anchor biosynthesis.</text>
</comment>
<comment type="subcellular location">
    <subcellularLocation>
        <location evidence="1 10">Endoplasmic reticulum membrane</location>
        <topology evidence="1 10">Single-pass membrane protein</topology>
    </subcellularLocation>
</comment>
<dbReference type="OMA" id="YVETCIN"/>
<evidence type="ECO:0000256" key="11">
    <source>
        <dbReference type="SAM" id="MobiDB-lite"/>
    </source>
</evidence>
<dbReference type="HOGENOM" id="CLU_781134_0_0_1"/>
<proteinExistence type="inferred from homology"/>
<evidence type="ECO:0000256" key="4">
    <source>
        <dbReference type="ARBA" id="ARBA00022502"/>
    </source>
</evidence>
<keyword evidence="7 10" id="KW-1133">Transmembrane helix</keyword>
<keyword evidence="8 10" id="KW-0472">Membrane</keyword>
<evidence type="ECO:0000256" key="3">
    <source>
        <dbReference type="ARBA" id="ARBA00010345"/>
    </source>
</evidence>
<dbReference type="AlphaFoldDB" id="I2FPG8"/>